<dbReference type="EMBL" id="CM042013">
    <property type="protein sequence ID" value="KAI3739425.1"/>
    <property type="molecule type" value="Genomic_DNA"/>
</dbReference>
<gene>
    <name evidence="1" type="ORF">L2E82_29829</name>
</gene>
<dbReference type="Proteomes" id="UP001055811">
    <property type="component" value="Linkage Group LG05"/>
</dbReference>
<sequence length="527" mass="60630">MTSLAALTLPNFEVLFDVTTDASNLAIGAVLSQHDRPISFYRKDNKVADALSRVEEVQLLALSSTDPTWWTDLRNFYRSPEGQQLITKLRSSDNQFQLRDGLIYINNKLFIPDDSSIRRQLLEEYHSTTLGGHSGILATTRRIAATFHWSKLKENVRSFIRECRVCQETKYPTHKPYGLLQPIPIPSQVWNDISMDFITHLPPSAGKTVIWVVVDRFSKFAHFVGLPTKFTAMSLATTFMQSIYKLHGLPRSIISDRDPIFLSSFWRELFKQVGTRLNYSTAYHPQSDGQTEVVNRCLQNYLRAFASDEPQSWHRFLYLAEYWYNTSHHSAINMSPFQALYGRPIPDLNRYMPGSSSNASIDLALSEHNRLRSLLQDNLRRAQQRMTALANSHRIDKQFAIGDMVYLRLRDYRQHSVQSRSSKKLNKRFYGPFKILDKIGAVAYRLDLPPSSRVHPVFHVSLLRQAFGNPTPTPLPDFCYNPELEDELNVQGRAIDTDQEPNTTGPPEDSPQERPKRTRKLPARLRD</sequence>
<reference evidence="1 2" key="2">
    <citation type="journal article" date="2022" name="Mol. Ecol. Resour.">
        <title>The genomes of chicory, endive, great burdock and yacon provide insights into Asteraceae paleo-polyploidization history and plant inulin production.</title>
        <authorList>
            <person name="Fan W."/>
            <person name="Wang S."/>
            <person name="Wang H."/>
            <person name="Wang A."/>
            <person name="Jiang F."/>
            <person name="Liu H."/>
            <person name="Zhao H."/>
            <person name="Xu D."/>
            <person name="Zhang Y."/>
        </authorList>
    </citation>
    <scope>NUCLEOTIDE SEQUENCE [LARGE SCALE GENOMIC DNA]</scope>
    <source>
        <strain evidence="2">cv. Punajuju</strain>
        <tissue evidence="1">Leaves</tissue>
    </source>
</reference>
<comment type="caution">
    <text evidence="1">The sequence shown here is derived from an EMBL/GenBank/DDBJ whole genome shotgun (WGS) entry which is preliminary data.</text>
</comment>
<proteinExistence type="predicted"/>
<accession>A0ACB9CYP6</accession>
<reference evidence="2" key="1">
    <citation type="journal article" date="2022" name="Mol. Ecol. Resour.">
        <title>The genomes of chicory, endive, great burdock and yacon provide insights into Asteraceae palaeo-polyploidization history and plant inulin production.</title>
        <authorList>
            <person name="Fan W."/>
            <person name="Wang S."/>
            <person name="Wang H."/>
            <person name="Wang A."/>
            <person name="Jiang F."/>
            <person name="Liu H."/>
            <person name="Zhao H."/>
            <person name="Xu D."/>
            <person name="Zhang Y."/>
        </authorList>
    </citation>
    <scope>NUCLEOTIDE SEQUENCE [LARGE SCALE GENOMIC DNA]</scope>
    <source>
        <strain evidence="2">cv. Punajuju</strain>
    </source>
</reference>
<name>A0ACB9CYP6_CICIN</name>
<evidence type="ECO:0000313" key="2">
    <source>
        <dbReference type="Proteomes" id="UP001055811"/>
    </source>
</evidence>
<protein>
    <submittedName>
        <fullName evidence="1">Uncharacterized protein</fullName>
    </submittedName>
</protein>
<evidence type="ECO:0000313" key="1">
    <source>
        <dbReference type="EMBL" id="KAI3739425.1"/>
    </source>
</evidence>
<keyword evidence="2" id="KW-1185">Reference proteome</keyword>
<organism evidence="1 2">
    <name type="scientific">Cichorium intybus</name>
    <name type="common">Chicory</name>
    <dbReference type="NCBI Taxonomy" id="13427"/>
    <lineage>
        <taxon>Eukaryota</taxon>
        <taxon>Viridiplantae</taxon>
        <taxon>Streptophyta</taxon>
        <taxon>Embryophyta</taxon>
        <taxon>Tracheophyta</taxon>
        <taxon>Spermatophyta</taxon>
        <taxon>Magnoliopsida</taxon>
        <taxon>eudicotyledons</taxon>
        <taxon>Gunneridae</taxon>
        <taxon>Pentapetalae</taxon>
        <taxon>asterids</taxon>
        <taxon>campanulids</taxon>
        <taxon>Asterales</taxon>
        <taxon>Asteraceae</taxon>
        <taxon>Cichorioideae</taxon>
        <taxon>Cichorieae</taxon>
        <taxon>Cichoriinae</taxon>
        <taxon>Cichorium</taxon>
    </lineage>
</organism>